<feature type="region of interest" description="Disordered" evidence="1">
    <location>
        <begin position="95"/>
        <end position="129"/>
    </location>
</feature>
<reference evidence="2" key="2">
    <citation type="submission" date="2015-03" db="UniProtKB">
        <authorList>
            <consortium name="EnsemblPlants"/>
        </authorList>
    </citation>
    <scope>IDENTIFICATION</scope>
</reference>
<dbReference type="Gramene" id="Bo4g173700.1">
    <property type="protein sequence ID" value="Bo4g173700.1"/>
    <property type="gene ID" value="Bo4g173700"/>
</dbReference>
<keyword evidence="3" id="KW-1185">Reference proteome</keyword>
<reference evidence="2 3" key="1">
    <citation type="journal article" date="2014" name="Genome Biol.">
        <title>Transcriptome and methylome profiling reveals relics of genome dominance in the mesopolyploid Brassica oleracea.</title>
        <authorList>
            <person name="Parkin I.A."/>
            <person name="Koh C."/>
            <person name="Tang H."/>
            <person name="Robinson S.J."/>
            <person name="Kagale S."/>
            <person name="Clarke W.E."/>
            <person name="Town C.D."/>
            <person name="Nixon J."/>
            <person name="Krishnakumar V."/>
            <person name="Bidwell S.L."/>
            <person name="Denoeud F."/>
            <person name="Belcram H."/>
            <person name="Links M.G."/>
            <person name="Just J."/>
            <person name="Clarke C."/>
            <person name="Bender T."/>
            <person name="Huebert T."/>
            <person name="Mason A.S."/>
            <person name="Pires J.C."/>
            <person name="Barker G."/>
            <person name="Moore J."/>
            <person name="Walley P.G."/>
            <person name="Manoli S."/>
            <person name="Batley J."/>
            <person name="Edwards D."/>
            <person name="Nelson M.N."/>
            <person name="Wang X."/>
            <person name="Paterson A.H."/>
            <person name="King G."/>
            <person name="Bancroft I."/>
            <person name="Chalhoub B."/>
            <person name="Sharpe A.G."/>
        </authorList>
    </citation>
    <scope>NUCLEOTIDE SEQUENCE</scope>
    <source>
        <strain evidence="2 3">cv. TO1000</strain>
    </source>
</reference>
<dbReference type="Proteomes" id="UP000032141">
    <property type="component" value="Chromosome C4"/>
</dbReference>
<feature type="region of interest" description="Disordered" evidence="1">
    <location>
        <begin position="25"/>
        <end position="47"/>
    </location>
</feature>
<name>A0A0D3C396_BRAOL</name>
<accession>A0A0D3C396</accession>
<dbReference type="OMA" id="GACAFNR"/>
<dbReference type="HOGENOM" id="CLU_1951778_0_0_1"/>
<feature type="compositionally biased region" description="Low complexity" evidence="1">
    <location>
        <begin position="103"/>
        <end position="115"/>
    </location>
</feature>
<evidence type="ECO:0000313" key="2">
    <source>
        <dbReference type="EnsemblPlants" id="Bo4g173700.1"/>
    </source>
</evidence>
<dbReference type="EnsemblPlants" id="Bo4g173700.1">
    <property type="protein sequence ID" value="Bo4g173700.1"/>
    <property type="gene ID" value="Bo4g173700"/>
</dbReference>
<sequence>MRVEHVNNGKEAPAAVSWESAGACAFNRGREDDESGVEENGPPPKRLRLATIPEIVFDGSTQARNAVENALSRGIEGAKFLLHVFEEKRTEVSSKHVGAVTNASDGASSSSTVASRDLLVSTDQSGHSI</sequence>
<evidence type="ECO:0000313" key="3">
    <source>
        <dbReference type="Proteomes" id="UP000032141"/>
    </source>
</evidence>
<organism evidence="2 3">
    <name type="scientific">Brassica oleracea var. oleracea</name>
    <dbReference type="NCBI Taxonomy" id="109376"/>
    <lineage>
        <taxon>Eukaryota</taxon>
        <taxon>Viridiplantae</taxon>
        <taxon>Streptophyta</taxon>
        <taxon>Embryophyta</taxon>
        <taxon>Tracheophyta</taxon>
        <taxon>Spermatophyta</taxon>
        <taxon>Magnoliopsida</taxon>
        <taxon>eudicotyledons</taxon>
        <taxon>Gunneridae</taxon>
        <taxon>Pentapetalae</taxon>
        <taxon>rosids</taxon>
        <taxon>malvids</taxon>
        <taxon>Brassicales</taxon>
        <taxon>Brassicaceae</taxon>
        <taxon>Brassiceae</taxon>
        <taxon>Brassica</taxon>
    </lineage>
</organism>
<dbReference type="AlphaFoldDB" id="A0A0D3C396"/>
<protein>
    <submittedName>
        <fullName evidence="2">Uncharacterized protein</fullName>
    </submittedName>
</protein>
<evidence type="ECO:0000256" key="1">
    <source>
        <dbReference type="SAM" id="MobiDB-lite"/>
    </source>
</evidence>
<proteinExistence type="predicted"/>